<dbReference type="InterPro" id="IPR005648">
    <property type="entry name" value="FlgD"/>
</dbReference>
<evidence type="ECO:0000256" key="4">
    <source>
        <dbReference type="ARBA" id="ARBA00024746"/>
    </source>
</evidence>
<evidence type="ECO:0000313" key="6">
    <source>
        <dbReference type="EMBL" id="KJV08303.1"/>
    </source>
</evidence>
<comment type="similarity">
    <text evidence="1">Belongs to the FlgD family.</text>
</comment>
<organism evidence="6 7">
    <name type="scientific">Elstera litoralis</name>
    <dbReference type="NCBI Taxonomy" id="552518"/>
    <lineage>
        <taxon>Bacteria</taxon>
        <taxon>Pseudomonadati</taxon>
        <taxon>Pseudomonadota</taxon>
        <taxon>Alphaproteobacteria</taxon>
        <taxon>Rhodospirillales</taxon>
        <taxon>Rhodospirillaceae</taxon>
        <taxon>Elstera</taxon>
    </lineage>
</organism>
<evidence type="ECO:0000313" key="7">
    <source>
        <dbReference type="Proteomes" id="UP000033774"/>
    </source>
</evidence>
<dbReference type="EMBL" id="LAJY01000653">
    <property type="protein sequence ID" value="KJV08303.1"/>
    <property type="molecule type" value="Genomic_DNA"/>
</dbReference>
<comment type="function">
    <text evidence="4">Required for flagellar hook formation. May act as a scaffolding protein.</text>
</comment>
<proteinExistence type="inferred from homology"/>
<feature type="region of interest" description="Disordered" evidence="5">
    <location>
        <begin position="1"/>
        <end position="29"/>
    </location>
</feature>
<sequence length="77" mass="8508">MATTSSTTSNMFSDVSQLNGASQQTVDSRNSVASTYDNFLKLLTTQLKNQDPLDPTDSSEFTNQLVQFSQVEQQINL</sequence>
<reference evidence="6 7" key="1">
    <citation type="submission" date="2015-03" db="EMBL/GenBank/DDBJ databases">
        <title>Draft genome sequence of Elstera litoralis.</title>
        <authorList>
            <person name="Rahalkar M.C."/>
            <person name="Dhakephalkar P.K."/>
            <person name="Pore S.D."/>
            <person name="Arora P."/>
            <person name="Kapse N.G."/>
            <person name="Pandit P.S."/>
        </authorList>
    </citation>
    <scope>NUCLEOTIDE SEQUENCE [LARGE SCALE GENOMIC DNA]</scope>
    <source>
        <strain evidence="6 7">Dia-1</strain>
    </source>
</reference>
<dbReference type="Pfam" id="PF03963">
    <property type="entry name" value="FlgD"/>
    <property type="match status" value="1"/>
</dbReference>
<keyword evidence="3" id="KW-1005">Bacterial flagellum biogenesis</keyword>
<dbReference type="Proteomes" id="UP000033774">
    <property type="component" value="Unassembled WGS sequence"/>
</dbReference>
<protein>
    <recommendedName>
        <fullName evidence="2">Basal-body rod modification protein FlgD</fullName>
    </recommendedName>
</protein>
<comment type="caution">
    <text evidence="6">The sequence shown here is derived from an EMBL/GenBank/DDBJ whole genome shotgun (WGS) entry which is preliminary data.</text>
</comment>
<dbReference type="AlphaFoldDB" id="A0A0F3IP32"/>
<dbReference type="RefSeq" id="WP_045777204.1">
    <property type="nucleotide sequence ID" value="NZ_LAJY01000653.1"/>
</dbReference>
<name>A0A0F3IP32_9PROT</name>
<keyword evidence="7" id="KW-1185">Reference proteome</keyword>
<evidence type="ECO:0000256" key="3">
    <source>
        <dbReference type="ARBA" id="ARBA00022795"/>
    </source>
</evidence>
<feature type="non-terminal residue" evidence="6">
    <location>
        <position position="77"/>
    </location>
</feature>
<dbReference type="GO" id="GO:0044781">
    <property type="term" value="P:bacterial-type flagellum organization"/>
    <property type="evidence" value="ECO:0007669"/>
    <property type="project" value="UniProtKB-KW"/>
</dbReference>
<evidence type="ECO:0000256" key="2">
    <source>
        <dbReference type="ARBA" id="ARBA00016013"/>
    </source>
</evidence>
<evidence type="ECO:0000256" key="5">
    <source>
        <dbReference type="SAM" id="MobiDB-lite"/>
    </source>
</evidence>
<gene>
    <name evidence="6" type="ORF">VZ95_18670</name>
</gene>
<evidence type="ECO:0000256" key="1">
    <source>
        <dbReference type="ARBA" id="ARBA00010577"/>
    </source>
</evidence>
<accession>A0A0F3IP32</accession>